<dbReference type="EMBL" id="BAABHV010000008">
    <property type="protein sequence ID" value="GAA5049821.1"/>
    <property type="molecule type" value="Genomic_DNA"/>
</dbReference>
<comment type="caution">
    <text evidence="1">The sequence shown here is derived from an EMBL/GenBank/DDBJ whole genome shotgun (WGS) entry which is preliminary data.</text>
</comment>
<gene>
    <name evidence="1" type="ORF">GCM10023208_08310</name>
</gene>
<evidence type="ECO:0000313" key="1">
    <source>
        <dbReference type="EMBL" id="GAA5049821.1"/>
    </source>
</evidence>
<dbReference type="Proteomes" id="UP001500518">
    <property type="component" value="Unassembled WGS sequence"/>
</dbReference>
<protein>
    <submittedName>
        <fullName evidence="1">Uncharacterized protein</fullName>
    </submittedName>
</protein>
<organism evidence="1 2">
    <name type="scientific">Erythrobacter westpacificensis</name>
    <dbReference type="NCBI Taxonomy" id="1055231"/>
    <lineage>
        <taxon>Bacteria</taxon>
        <taxon>Pseudomonadati</taxon>
        <taxon>Pseudomonadota</taxon>
        <taxon>Alphaproteobacteria</taxon>
        <taxon>Sphingomonadales</taxon>
        <taxon>Erythrobacteraceae</taxon>
        <taxon>Erythrobacter/Porphyrobacter group</taxon>
        <taxon>Erythrobacter</taxon>
    </lineage>
</organism>
<keyword evidence="2" id="KW-1185">Reference proteome</keyword>
<name>A0ABP9K290_9SPHN</name>
<sequence length="152" mass="17394">MPNVPIVPFVPPAFLEGDDDLAEGWTDWDGGTGKSFKARCYRKTPPSYSDQSADPWALQLTHFRNLHLHREPIGSGGERDCLRYKVIECGDRSYPLLTYLISDQEKYYSGQDYLKSFFDIYTKISNFAKRVARSAHISCDYPKVTFPKAGER</sequence>
<evidence type="ECO:0000313" key="2">
    <source>
        <dbReference type="Proteomes" id="UP001500518"/>
    </source>
</evidence>
<accession>A0ABP9K290</accession>
<reference evidence="2" key="1">
    <citation type="journal article" date="2019" name="Int. J. Syst. Evol. Microbiol.">
        <title>The Global Catalogue of Microorganisms (GCM) 10K type strain sequencing project: providing services to taxonomists for standard genome sequencing and annotation.</title>
        <authorList>
            <consortium name="The Broad Institute Genomics Platform"/>
            <consortium name="The Broad Institute Genome Sequencing Center for Infectious Disease"/>
            <person name="Wu L."/>
            <person name="Ma J."/>
        </authorList>
    </citation>
    <scope>NUCLEOTIDE SEQUENCE [LARGE SCALE GENOMIC DNA]</scope>
    <source>
        <strain evidence="2">JCM 18014</strain>
    </source>
</reference>
<proteinExistence type="predicted"/>